<sequence>RCCPLPTKPGVTCSVGDRQAALLGLKLRLQPLLDVEKMSAPLLLQDKMALAERYVAGFPDLQRRLLALLDSWCQPSFDIRVVARQLPQVTPLRPERLSPGVLSRQVLSLLERQGLDPGSVPLALQCGPRFPSGLLGAERRGSSAPESPAGQLCVDSGPHHKGTPCAGSGCSRGRHSRGGSLEDQVPSCPVASIPSALPGFKDSRPREQGAAAGWLDSGMG</sequence>
<comment type="caution">
    <text evidence="2">The sequence shown here is derived from an EMBL/GenBank/DDBJ whole genome shotgun (WGS) entry which is preliminary data.</text>
</comment>
<feature type="non-terminal residue" evidence="2">
    <location>
        <position position="220"/>
    </location>
</feature>
<feature type="region of interest" description="Disordered" evidence="1">
    <location>
        <begin position="163"/>
        <end position="220"/>
    </location>
</feature>
<gene>
    <name evidence="2" type="ORF">BN2614_LOCUS2</name>
</gene>
<evidence type="ECO:0000256" key="1">
    <source>
        <dbReference type="SAM" id="MobiDB-lite"/>
    </source>
</evidence>
<evidence type="ECO:0000313" key="2">
    <source>
        <dbReference type="EMBL" id="VCW69852.1"/>
    </source>
</evidence>
<evidence type="ECO:0000313" key="3">
    <source>
        <dbReference type="Proteomes" id="UP000269945"/>
    </source>
</evidence>
<name>A0A9X9LJR9_GULGU</name>
<dbReference type="AlphaFoldDB" id="A0A9X9LJR9"/>
<proteinExistence type="predicted"/>
<organism evidence="2 3">
    <name type="scientific">Gulo gulo</name>
    <name type="common">Wolverine</name>
    <name type="synonym">Gluton</name>
    <dbReference type="NCBI Taxonomy" id="48420"/>
    <lineage>
        <taxon>Eukaryota</taxon>
        <taxon>Metazoa</taxon>
        <taxon>Chordata</taxon>
        <taxon>Craniata</taxon>
        <taxon>Vertebrata</taxon>
        <taxon>Euteleostomi</taxon>
        <taxon>Mammalia</taxon>
        <taxon>Eutheria</taxon>
        <taxon>Laurasiatheria</taxon>
        <taxon>Carnivora</taxon>
        <taxon>Caniformia</taxon>
        <taxon>Musteloidea</taxon>
        <taxon>Mustelidae</taxon>
        <taxon>Guloninae</taxon>
        <taxon>Gulo</taxon>
    </lineage>
</organism>
<feature type="non-terminal residue" evidence="2">
    <location>
        <position position="1"/>
    </location>
</feature>
<reference evidence="2 3" key="1">
    <citation type="submission" date="2018-10" db="EMBL/GenBank/DDBJ databases">
        <authorList>
            <person name="Ekblom R."/>
            <person name="Jareborg N."/>
        </authorList>
    </citation>
    <scope>NUCLEOTIDE SEQUENCE [LARGE SCALE GENOMIC DNA]</scope>
    <source>
        <tissue evidence="2">Muscle</tissue>
    </source>
</reference>
<accession>A0A9X9LJR9</accession>
<dbReference type="EMBL" id="CYRY02005410">
    <property type="protein sequence ID" value="VCW69852.1"/>
    <property type="molecule type" value="Genomic_DNA"/>
</dbReference>
<keyword evidence="3" id="KW-1185">Reference proteome</keyword>
<protein>
    <submittedName>
        <fullName evidence="2">Uncharacterized protein</fullName>
    </submittedName>
</protein>
<dbReference type="Proteomes" id="UP000269945">
    <property type="component" value="Unassembled WGS sequence"/>
</dbReference>